<dbReference type="Proteomes" id="UP000294796">
    <property type="component" value="Unassembled WGS sequence"/>
</dbReference>
<proteinExistence type="predicted"/>
<sequence>MPPSSTIGEMIADDAAFQPPDRVGLGMVVTLSGGTRRMTGFRHLADGDFIPDTPDEAGDVMRKTRDLRDALVFDGHGAFVQCLIRLTRPGGRLRLQFVFDAPKRRVPRGIGLDMSEFAQGLRPG</sequence>
<evidence type="ECO:0000313" key="2">
    <source>
        <dbReference type="Proteomes" id="UP000294796"/>
    </source>
</evidence>
<keyword evidence="2" id="KW-1185">Reference proteome</keyword>
<dbReference type="EMBL" id="SMTF01000015">
    <property type="protein sequence ID" value="TDK21699.1"/>
    <property type="molecule type" value="Genomic_DNA"/>
</dbReference>
<dbReference type="RefSeq" id="WP_133323241.1">
    <property type="nucleotide sequence ID" value="NZ_SMTF01000015.1"/>
</dbReference>
<name>A0A4R5TJC1_9GAMM</name>
<dbReference type="OrthoDB" id="6022471at2"/>
<reference evidence="1 2" key="1">
    <citation type="submission" date="2019-03" db="EMBL/GenBank/DDBJ databases">
        <title>Luteimonas zhaokaii sp.nov., isolated from the rectal contents of Plateau pika in Yushu, Qinghai Province, China.</title>
        <authorList>
            <person name="Zhang G."/>
        </authorList>
    </citation>
    <scope>NUCLEOTIDE SEQUENCE [LARGE SCALE GENOMIC DNA]</scope>
    <source>
        <strain evidence="1 2">B9</strain>
    </source>
</reference>
<gene>
    <name evidence="1" type="ORF">E2F46_14245</name>
</gene>
<organism evidence="1 2">
    <name type="scientific">Luteimonas aestuarii</name>
    <dbReference type="NCBI Taxonomy" id="453837"/>
    <lineage>
        <taxon>Bacteria</taxon>
        <taxon>Pseudomonadati</taxon>
        <taxon>Pseudomonadota</taxon>
        <taxon>Gammaproteobacteria</taxon>
        <taxon>Lysobacterales</taxon>
        <taxon>Lysobacteraceae</taxon>
        <taxon>Luteimonas</taxon>
    </lineage>
</organism>
<accession>A0A4R5TJC1</accession>
<comment type="caution">
    <text evidence="1">The sequence shown here is derived from an EMBL/GenBank/DDBJ whole genome shotgun (WGS) entry which is preliminary data.</text>
</comment>
<dbReference type="AlphaFoldDB" id="A0A4R5TJC1"/>
<protein>
    <submittedName>
        <fullName evidence="1">Uncharacterized protein</fullName>
    </submittedName>
</protein>
<evidence type="ECO:0000313" key="1">
    <source>
        <dbReference type="EMBL" id="TDK21699.1"/>
    </source>
</evidence>